<keyword evidence="6" id="KW-1185">Reference proteome</keyword>
<comment type="caution">
    <text evidence="5">The sequence shown here is derived from an EMBL/GenBank/DDBJ whole genome shotgun (WGS) entry which is preliminary data.</text>
</comment>
<dbReference type="PANTHER" id="PTHR32099">
    <property type="entry name" value="CYSTEINE-RICH REPEAT SECRETORY PROTEIN"/>
    <property type="match status" value="1"/>
</dbReference>
<dbReference type="CDD" id="cd23509">
    <property type="entry name" value="Gnk2-like"/>
    <property type="match status" value="1"/>
</dbReference>
<evidence type="ECO:0000256" key="3">
    <source>
        <dbReference type="SAM" id="MobiDB-lite"/>
    </source>
</evidence>
<evidence type="ECO:0000256" key="2">
    <source>
        <dbReference type="ARBA" id="ARBA00022737"/>
    </source>
</evidence>
<dbReference type="Gene3D" id="3.30.430.20">
    <property type="entry name" value="Gnk2 domain, C-X8-C-X2-C motif"/>
    <property type="match status" value="1"/>
</dbReference>
<dbReference type="EMBL" id="CACVBM020000154">
    <property type="protein sequence ID" value="CAA7015177.1"/>
    <property type="molecule type" value="Genomic_DNA"/>
</dbReference>
<evidence type="ECO:0000259" key="4">
    <source>
        <dbReference type="PROSITE" id="PS51473"/>
    </source>
</evidence>
<dbReference type="InterPro" id="IPR038408">
    <property type="entry name" value="GNK2_sf"/>
</dbReference>
<sequence length="129" mass="14332">MGMCAPGAAPGACSSCINDATGNLLQVCLNQTNAFIWFGEEIHCLVRYSNRSFSGLLVLEPYRVLFNYMDIEKSPEEFDSVWDRLMSRMVTRASSSVRNNSSTSSSLSSPSRYYAKDVSPVPVYGTYRC</sequence>
<proteinExistence type="predicted"/>
<dbReference type="PANTHER" id="PTHR32099:SF92">
    <property type="entry name" value="CYSTEINE-RICH RECEPTOR-LIKE PROTEIN KINASE 11"/>
    <property type="match status" value="1"/>
</dbReference>
<feature type="compositionally biased region" description="Low complexity" evidence="3">
    <location>
        <begin position="94"/>
        <end position="111"/>
    </location>
</feature>
<gene>
    <name evidence="5" type="ORF">MERR_LOCUS2412</name>
</gene>
<dbReference type="InterPro" id="IPR002902">
    <property type="entry name" value="GNK2"/>
</dbReference>
<evidence type="ECO:0000256" key="1">
    <source>
        <dbReference type="ARBA" id="ARBA00022729"/>
    </source>
</evidence>
<evidence type="ECO:0000313" key="5">
    <source>
        <dbReference type="EMBL" id="CAA7015177.1"/>
    </source>
</evidence>
<dbReference type="OrthoDB" id="4062651at2759"/>
<dbReference type="Pfam" id="PF01657">
    <property type="entry name" value="Stress-antifung"/>
    <property type="match status" value="1"/>
</dbReference>
<dbReference type="AlphaFoldDB" id="A0A6D2HFY9"/>
<evidence type="ECO:0000313" key="6">
    <source>
        <dbReference type="Proteomes" id="UP000467841"/>
    </source>
</evidence>
<feature type="region of interest" description="Disordered" evidence="3">
    <location>
        <begin position="92"/>
        <end position="112"/>
    </location>
</feature>
<dbReference type="Proteomes" id="UP000467841">
    <property type="component" value="Unassembled WGS sequence"/>
</dbReference>
<keyword evidence="2" id="KW-0677">Repeat</keyword>
<feature type="domain" description="Gnk2-homologous" evidence="4">
    <location>
        <begin position="1"/>
        <end position="53"/>
    </location>
</feature>
<protein>
    <recommendedName>
        <fullName evidence="4">Gnk2-homologous domain-containing protein</fullName>
    </recommendedName>
</protein>
<reference evidence="5" key="1">
    <citation type="submission" date="2020-01" db="EMBL/GenBank/DDBJ databases">
        <authorList>
            <person name="Mishra B."/>
        </authorList>
    </citation>
    <scope>NUCLEOTIDE SEQUENCE [LARGE SCALE GENOMIC DNA]</scope>
</reference>
<keyword evidence="1" id="KW-0732">Signal</keyword>
<dbReference type="PROSITE" id="PS51473">
    <property type="entry name" value="GNK2"/>
    <property type="match status" value="1"/>
</dbReference>
<name>A0A6D2HFY9_9BRAS</name>
<organism evidence="5 6">
    <name type="scientific">Microthlaspi erraticum</name>
    <dbReference type="NCBI Taxonomy" id="1685480"/>
    <lineage>
        <taxon>Eukaryota</taxon>
        <taxon>Viridiplantae</taxon>
        <taxon>Streptophyta</taxon>
        <taxon>Embryophyta</taxon>
        <taxon>Tracheophyta</taxon>
        <taxon>Spermatophyta</taxon>
        <taxon>Magnoliopsida</taxon>
        <taxon>eudicotyledons</taxon>
        <taxon>Gunneridae</taxon>
        <taxon>Pentapetalae</taxon>
        <taxon>rosids</taxon>
        <taxon>malvids</taxon>
        <taxon>Brassicales</taxon>
        <taxon>Brassicaceae</taxon>
        <taxon>Coluteocarpeae</taxon>
        <taxon>Microthlaspi</taxon>
    </lineage>
</organism>
<accession>A0A6D2HFY9</accession>